<evidence type="ECO:0000313" key="2">
    <source>
        <dbReference type="EMBL" id="TCM67017.1"/>
    </source>
</evidence>
<keyword evidence="1" id="KW-0732">Signal</keyword>
<evidence type="ECO:0000313" key="3">
    <source>
        <dbReference type="Proteomes" id="UP000294963"/>
    </source>
</evidence>
<feature type="signal peptide" evidence="1">
    <location>
        <begin position="1"/>
        <end position="30"/>
    </location>
</feature>
<accession>A0A4R1XRQ1</accession>
<dbReference type="EMBL" id="SLVJ01000010">
    <property type="protein sequence ID" value="TCM67017.1"/>
    <property type="molecule type" value="Genomic_DNA"/>
</dbReference>
<proteinExistence type="predicted"/>
<dbReference type="AlphaFoldDB" id="A0A4R1XRQ1"/>
<name>A0A4R1XRQ1_ACICA</name>
<keyword evidence="3" id="KW-1185">Reference proteome</keyword>
<feature type="chain" id="PRO_5020825904" evidence="1">
    <location>
        <begin position="31"/>
        <end position="121"/>
    </location>
</feature>
<evidence type="ECO:0000256" key="1">
    <source>
        <dbReference type="SAM" id="SignalP"/>
    </source>
</evidence>
<gene>
    <name evidence="2" type="ORF">EC844_11058</name>
</gene>
<protein>
    <submittedName>
        <fullName evidence="2">Uncharacterized protein</fullName>
    </submittedName>
</protein>
<sequence length="121" mass="12861">MNTDMNTNINTKIAISLMLSLLCLGSPALAKHTDSQLNHAKFQQVCKGKTAGSPVSFANKGVLWNGSCQAQFIPTQDTAIKGDEKEISTICITDPQATSVEVNAKVVKGKCALAFTPPQPK</sequence>
<dbReference type="Proteomes" id="UP000294963">
    <property type="component" value="Unassembled WGS sequence"/>
</dbReference>
<organism evidence="2 3">
    <name type="scientific">Acinetobacter calcoaceticus</name>
    <dbReference type="NCBI Taxonomy" id="471"/>
    <lineage>
        <taxon>Bacteria</taxon>
        <taxon>Pseudomonadati</taxon>
        <taxon>Pseudomonadota</taxon>
        <taxon>Gammaproteobacteria</taxon>
        <taxon>Moraxellales</taxon>
        <taxon>Moraxellaceae</taxon>
        <taxon>Acinetobacter</taxon>
        <taxon>Acinetobacter calcoaceticus/baumannii complex</taxon>
    </lineage>
</organism>
<reference evidence="2 3" key="1">
    <citation type="submission" date="2019-03" db="EMBL/GenBank/DDBJ databases">
        <title>Genomic analyses of the natural microbiome of Caenorhabditis elegans.</title>
        <authorList>
            <person name="Samuel B."/>
        </authorList>
    </citation>
    <scope>NUCLEOTIDE SEQUENCE [LARGE SCALE GENOMIC DNA]</scope>
    <source>
        <strain evidence="2 3">JUb89</strain>
    </source>
</reference>
<comment type="caution">
    <text evidence="2">The sequence shown here is derived from an EMBL/GenBank/DDBJ whole genome shotgun (WGS) entry which is preliminary data.</text>
</comment>